<accession>A0A1G6JR75</accession>
<keyword evidence="3" id="KW-1185">Reference proteome</keyword>
<keyword evidence="2" id="KW-0067">ATP-binding</keyword>
<keyword evidence="2" id="KW-0489">Methyltransferase</keyword>
<dbReference type="EMBL" id="FMYK01000003">
    <property type="protein sequence ID" value="SDC20915.1"/>
    <property type="molecule type" value="Genomic_DNA"/>
</dbReference>
<gene>
    <name evidence="2" type="ORF">SAMN05421749_103422</name>
</gene>
<dbReference type="AlphaFoldDB" id="A0A1G6JR75"/>
<dbReference type="InterPro" id="IPR047216">
    <property type="entry name" value="Endonuclease_DUF559_bact"/>
</dbReference>
<dbReference type="GO" id="GO:0008168">
    <property type="term" value="F:methyltransferase activity"/>
    <property type="evidence" value="ECO:0007669"/>
    <property type="project" value="UniProtKB-KW"/>
</dbReference>
<dbReference type="Gene3D" id="3.40.960.10">
    <property type="entry name" value="VSR Endonuclease"/>
    <property type="match status" value="1"/>
</dbReference>
<dbReference type="CDD" id="cd01038">
    <property type="entry name" value="Endonuclease_DUF559"/>
    <property type="match status" value="1"/>
</dbReference>
<dbReference type="Pfam" id="PF04480">
    <property type="entry name" value="DUF559"/>
    <property type="match status" value="1"/>
</dbReference>
<dbReference type="PANTHER" id="PTHR38590:SF1">
    <property type="entry name" value="BLL0828 PROTEIN"/>
    <property type="match status" value="1"/>
</dbReference>
<keyword evidence="2" id="KW-0808">Transferase</keyword>
<dbReference type="OrthoDB" id="9798754at2"/>
<proteinExistence type="predicted"/>
<dbReference type="RefSeq" id="WP_092618481.1">
    <property type="nucleotide sequence ID" value="NZ_FMYK01000003.1"/>
</dbReference>
<protein>
    <submittedName>
        <fullName evidence="2">ATP-dependent helicase HrpA/adenine-specific DNA-methyltransferase</fullName>
    </submittedName>
</protein>
<dbReference type="PANTHER" id="PTHR38590">
    <property type="entry name" value="BLL0828 PROTEIN"/>
    <property type="match status" value="1"/>
</dbReference>
<dbReference type="InterPro" id="IPR011335">
    <property type="entry name" value="Restrct_endonuc-II-like"/>
</dbReference>
<dbReference type="GO" id="GO:0004386">
    <property type="term" value="F:helicase activity"/>
    <property type="evidence" value="ECO:0007669"/>
    <property type="project" value="UniProtKB-KW"/>
</dbReference>
<name>A0A1G6JR75_9GAMM</name>
<evidence type="ECO:0000259" key="1">
    <source>
        <dbReference type="Pfam" id="PF04480"/>
    </source>
</evidence>
<reference evidence="3" key="1">
    <citation type="submission" date="2016-09" db="EMBL/GenBank/DDBJ databases">
        <authorList>
            <person name="Varghese N."/>
            <person name="Submissions S."/>
        </authorList>
    </citation>
    <scope>NUCLEOTIDE SEQUENCE [LARGE SCALE GENOMIC DNA]</scope>
    <source>
        <strain evidence="3">ANC 3699</strain>
    </source>
</reference>
<feature type="domain" description="DUF559" evidence="1">
    <location>
        <begin position="12"/>
        <end position="116"/>
    </location>
</feature>
<keyword evidence="2" id="KW-0378">Hydrolase</keyword>
<dbReference type="GO" id="GO:0032259">
    <property type="term" value="P:methylation"/>
    <property type="evidence" value="ECO:0007669"/>
    <property type="project" value="UniProtKB-KW"/>
</dbReference>
<dbReference type="Proteomes" id="UP000242317">
    <property type="component" value="Unassembled WGS sequence"/>
</dbReference>
<evidence type="ECO:0000313" key="3">
    <source>
        <dbReference type="Proteomes" id="UP000242317"/>
    </source>
</evidence>
<sequence length="133" mass="15731">MIKPIDPQLIIFARELRKNTTDAEQFLWQILRARRFSGYKFRRQHPIAHYIVDFYCHELGLVIELDGGQHANEENRVYDEQRSACLNTLGLRVIRYWNHDVLNESEAVLTHLWQSIQQMNSAKMSGSMQDLQD</sequence>
<evidence type="ECO:0000313" key="2">
    <source>
        <dbReference type="EMBL" id="SDC20915.1"/>
    </source>
</evidence>
<dbReference type="InterPro" id="IPR007569">
    <property type="entry name" value="DUF559"/>
</dbReference>
<dbReference type="SUPFAM" id="SSF52980">
    <property type="entry name" value="Restriction endonuclease-like"/>
    <property type="match status" value="1"/>
</dbReference>
<keyword evidence="2" id="KW-0347">Helicase</keyword>
<keyword evidence="2" id="KW-0547">Nucleotide-binding</keyword>
<organism evidence="2 3">
    <name type="scientific">Acinetobacter marinus</name>
    <dbReference type="NCBI Taxonomy" id="281375"/>
    <lineage>
        <taxon>Bacteria</taxon>
        <taxon>Pseudomonadati</taxon>
        <taxon>Pseudomonadota</taxon>
        <taxon>Gammaproteobacteria</taxon>
        <taxon>Moraxellales</taxon>
        <taxon>Moraxellaceae</taxon>
        <taxon>Acinetobacter</taxon>
    </lineage>
</organism>